<reference evidence="1 2" key="1">
    <citation type="submission" date="2023-07" db="EMBL/GenBank/DDBJ databases">
        <title>Sorghum-associated microbial communities from plants grown in Nebraska, USA.</title>
        <authorList>
            <person name="Schachtman D."/>
        </authorList>
    </citation>
    <scope>NUCLEOTIDE SEQUENCE [LARGE SCALE GENOMIC DNA]</scope>
    <source>
        <strain evidence="1 2">CC258</strain>
    </source>
</reference>
<accession>A0ABU1NWT1</accession>
<sequence length="141" mass="15688">MKQILVFILFAAMLCWFMFSPVYKHVIIVRQAVLQKEVDYMLEVGANGSHGYINAAMIAESRDRMAERGFVPGEITYEVGTNSGVSGMDANTPVWRGTGLKLTITYPYQRLFVIDQLIGIPVPATSDRMGATGMKMSEYVP</sequence>
<organism evidence="1 2">
    <name type="scientific">Paenibacillus qinlingensis</name>
    <dbReference type="NCBI Taxonomy" id="1837343"/>
    <lineage>
        <taxon>Bacteria</taxon>
        <taxon>Bacillati</taxon>
        <taxon>Bacillota</taxon>
        <taxon>Bacilli</taxon>
        <taxon>Bacillales</taxon>
        <taxon>Paenibacillaceae</taxon>
        <taxon>Paenibacillus</taxon>
    </lineage>
</organism>
<evidence type="ECO:0000313" key="2">
    <source>
        <dbReference type="Proteomes" id="UP001267290"/>
    </source>
</evidence>
<protein>
    <submittedName>
        <fullName evidence="1">Uncharacterized protein</fullName>
    </submittedName>
</protein>
<dbReference type="EMBL" id="JAVDSB010000004">
    <property type="protein sequence ID" value="MDR6551920.1"/>
    <property type="molecule type" value="Genomic_DNA"/>
</dbReference>
<dbReference type="Proteomes" id="UP001267290">
    <property type="component" value="Unassembled WGS sequence"/>
</dbReference>
<keyword evidence="2" id="KW-1185">Reference proteome</keyword>
<name>A0ABU1NWT1_9BACL</name>
<evidence type="ECO:0000313" key="1">
    <source>
        <dbReference type="EMBL" id="MDR6551920.1"/>
    </source>
</evidence>
<proteinExistence type="predicted"/>
<dbReference type="RefSeq" id="WP_310499471.1">
    <property type="nucleotide sequence ID" value="NZ_JAVDSB010000004.1"/>
</dbReference>
<comment type="caution">
    <text evidence="1">The sequence shown here is derived from an EMBL/GenBank/DDBJ whole genome shotgun (WGS) entry which is preliminary data.</text>
</comment>
<gene>
    <name evidence="1" type="ORF">J2736_003109</name>
</gene>